<proteinExistence type="predicted"/>
<name>A0ABM4BHS8_HYDVU</name>
<feature type="region of interest" description="Disordered" evidence="1">
    <location>
        <begin position="418"/>
        <end position="468"/>
    </location>
</feature>
<evidence type="ECO:0000256" key="1">
    <source>
        <dbReference type="SAM" id="MobiDB-lite"/>
    </source>
</evidence>
<feature type="region of interest" description="Disordered" evidence="1">
    <location>
        <begin position="156"/>
        <end position="185"/>
    </location>
</feature>
<dbReference type="CDD" id="cd02325">
    <property type="entry name" value="R3H"/>
    <property type="match status" value="1"/>
</dbReference>
<evidence type="ECO:0000313" key="3">
    <source>
        <dbReference type="RefSeq" id="XP_065648577.1"/>
    </source>
</evidence>
<organism evidence="2 3">
    <name type="scientific">Hydra vulgaris</name>
    <name type="common">Hydra</name>
    <name type="synonym">Hydra attenuata</name>
    <dbReference type="NCBI Taxonomy" id="6087"/>
    <lineage>
        <taxon>Eukaryota</taxon>
        <taxon>Metazoa</taxon>
        <taxon>Cnidaria</taxon>
        <taxon>Hydrozoa</taxon>
        <taxon>Hydroidolina</taxon>
        <taxon>Anthoathecata</taxon>
        <taxon>Aplanulata</taxon>
        <taxon>Hydridae</taxon>
        <taxon>Hydra</taxon>
    </lineage>
</organism>
<dbReference type="Proteomes" id="UP001652625">
    <property type="component" value="Chromosome 03"/>
</dbReference>
<feature type="compositionally biased region" description="Basic and acidic residues" evidence="1">
    <location>
        <begin position="436"/>
        <end position="454"/>
    </location>
</feature>
<dbReference type="InterPro" id="IPR039884">
    <property type="entry name" value="R3HC1/R3HCL"/>
</dbReference>
<keyword evidence="2" id="KW-1185">Reference proteome</keyword>
<sequence length="704" mass="79998">MSDLYEFCKVEEFIFCHNVLTKIQEFCEKEIKKKEGLLFNSTTRKCILLFEKCLPRGRFLIHKCAELVDNVKSVSVGKEPDRRVAVYVFNYKNSFIFDCTRKKSMTSKDTRIDKKRPDKEIFIPRYRRTCDDLATKVSSTQSDNYNYKKDSIIKKQDQVKEHRGKNKNNKKLENGVPINNKNSSVNEIKSKSSNFKNDGDCDQNDGGCDQNDGVCDHINNMPNECDNACNEWTGSYQLQSQLENELITSLPIDSSSSTNSNKILLIHPEKTIPSMLCIQNVAFKDNTIVAFENFEVDTVSTVHTHIVTTEIIQELLLDILSKIEILLAPHSFNVAIPVCSENFENQTLSSCDNKIESHLQVPNNNNLLTGSEVENSSSSSISANCYATFIDQIVNVSEELILDSCQKDGSLRMDSQNYHSHVSEKGNSQKHPPHNSQKDDFQEDSSQKSEHLESSKSSSKLCKKEKKLKRNKKKKKICSSIVEKDDNHHIEVTKTIEDQVSDCGNDWDLNWTDDGTCLNNAILEFSSLTDIKDPIVEEAQIIDYLSFSTKDIVLDEGEFGHIVELFDFSPVLKSQDIFNALKCAGVSDYNITWVDDTHALAVFSSQKAAHEAIKSYSPMLQMRQVINGTRQSKIKAREFKDVLLPYKKRPPTTGSVARNLISGALGIKTNLTNEQKIKDRNVLKEAREQKRLKTKQMQDVWEGN</sequence>
<accession>A0ABM4BHS8</accession>
<dbReference type="GeneID" id="101236319"/>
<protein>
    <submittedName>
        <fullName evidence="3">Uncharacterized protein LOC101236319 isoform X1</fullName>
    </submittedName>
</protein>
<dbReference type="Gene3D" id="3.30.70.330">
    <property type="match status" value="1"/>
</dbReference>
<feature type="compositionally biased region" description="Polar residues" evidence="1">
    <location>
        <begin position="418"/>
        <end position="430"/>
    </location>
</feature>
<dbReference type="InterPro" id="IPR012677">
    <property type="entry name" value="Nucleotide-bd_a/b_plait_sf"/>
</dbReference>
<dbReference type="PANTHER" id="PTHR21678:SF0">
    <property type="entry name" value="C3H1-TYPE DOMAIN-CONTAINING PROTEIN"/>
    <property type="match status" value="1"/>
</dbReference>
<evidence type="ECO:0000313" key="2">
    <source>
        <dbReference type="Proteomes" id="UP001652625"/>
    </source>
</evidence>
<dbReference type="PANTHER" id="PTHR21678">
    <property type="entry name" value="GROWTH INHIBITION AND DIFFERENTIATION RELATED PROTEIN 88"/>
    <property type="match status" value="1"/>
</dbReference>
<reference evidence="3" key="1">
    <citation type="submission" date="2025-08" db="UniProtKB">
        <authorList>
            <consortium name="RefSeq"/>
        </authorList>
    </citation>
    <scope>IDENTIFICATION</scope>
</reference>
<dbReference type="RefSeq" id="XP_065648577.1">
    <property type="nucleotide sequence ID" value="XM_065792505.1"/>
</dbReference>
<gene>
    <name evidence="3" type="primary">LOC101236319</name>
</gene>